<accession>A0A7X5VDL2</accession>
<evidence type="ECO:0000256" key="4">
    <source>
        <dbReference type="ARBA" id="ARBA00023098"/>
    </source>
</evidence>
<dbReference type="EMBL" id="JAASRO010000001">
    <property type="protein sequence ID" value="NIK59274.1"/>
    <property type="molecule type" value="Genomic_DNA"/>
</dbReference>
<reference evidence="6 7" key="1">
    <citation type="submission" date="2020-03" db="EMBL/GenBank/DDBJ databases">
        <title>Sequencing the genomes of 1000 actinobacteria strains.</title>
        <authorList>
            <person name="Klenk H.-P."/>
        </authorList>
    </citation>
    <scope>NUCLEOTIDE SEQUENCE [LARGE SCALE GENOMIC DNA]</scope>
    <source>
        <strain evidence="6 7">DSM 45490</strain>
    </source>
</reference>
<evidence type="ECO:0000256" key="1">
    <source>
        <dbReference type="ARBA" id="ARBA00000798"/>
    </source>
</evidence>
<dbReference type="Pfam" id="PF13091">
    <property type="entry name" value="PLDc_2"/>
    <property type="match status" value="1"/>
</dbReference>
<dbReference type="Proteomes" id="UP000555407">
    <property type="component" value="Unassembled WGS sequence"/>
</dbReference>
<dbReference type="GO" id="GO:0004630">
    <property type="term" value="F:phospholipase D activity"/>
    <property type="evidence" value="ECO:0007669"/>
    <property type="project" value="TreeGrafter"/>
</dbReference>
<gene>
    <name evidence="6" type="ORF">BJY22_004991</name>
</gene>
<name>A0A7X5VDL2_9ACTN</name>
<dbReference type="SUPFAM" id="SSF56024">
    <property type="entry name" value="Phospholipase D/nuclease"/>
    <property type="match status" value="2"/>
</dbReference>
<comment type="caution">
    <text evidence="6">The sequence shown here is derived from an EMBL/GenBank/DDBJ whole genome shotgun (WGS) entry which is preliminary data.</text>
</comment>
<feature type="domain" description="PLD phosphodiesterase" evidence="5">
    <location>
        <begin position="397"/>
        <end position="424"/>
    </location>
</feature>
<dbReference type="GO" id="GO:0009395">
    <property type="term" value="P:phospholipid catabolic process"/>
    <property type="evidence" value="ECO:0007669"/>
    <property type="project" value="TreeGrafter"/>
</dbReference>
<keyword evidence="3" id="KW-0378">Hydrolase</keyword>
<comment type="catalytic activity">
    <reaction evidence="1">
        <text>a 1,2-diacyl-sn-glycero-3-phosphocholine + H2O = a 1,2-diacyl-sn-glycero-3-phosphate + choline + H(+)</text>
        <dbReference type="Rhea" id="RHEA:14445"/>
        <dbReference type="ChEBI" id="CHEBI:15354"/>
        <dbReference type="ChEBI" id="CHEBI:15377"/>
        <dbReference type="ChEBI" id="CHEBI:15378"/>
        <dbReference type="ChEBI" id="CHEBI:57643"/>
        <dbReference type="ChEBI" id="CHEBI:58608"/>
        <dbReference type="EC" id="3.1.4.4"/>
    </reaction>
</comment>
<keyword evidence="4" id="KW-0443">Lipid metabolism</keyword>
<dbReference type="InterPro" id="IPR015679">
    <property type="entry name" value="PLipase_D_fam"/>
</dbReference>
<dbReference type="Gene3D" id="3.30.870.10">
    <property type="entry name" value="Endonuclease Chain A"/>
    <property type="match status" value="2"/>
</dbReference>
<dbReference type="PROSITE" id="PS50035">
    <property type="entry name" value="PLD"/>
    <property type="match status" value="2"/>
</dbReference>
<evidence type="ECO:0000259" key="5">
    <source>
        <dbReference type="PROSITE" id="PS50035"/>
    </source>
</evidence>
<dbReference type="InterPro" id="IPR001736">
    <property type="entry name" value="PLipase_D/transphosphatidylase"/>
</dbReference>
<evidence type="ECO:0000256" key="2">
    <source>
        <dbReference type="ARBA" id="ARBA00022737"/>
    </source>
</evidence>
<dbReference type="PANTHER" id="PTHR18896">
    <property type="entry name" value="PHOSPHOLIPASE D"/>
    <property type="match status" value="1"/>
</dbReference>
<proteinExistence type="predicted"/>
<dbReference type="InterPro" id="IPR025202">
    <property type="entry name" value="PLD-like_dom"/>
</dbReference>
<dbReference type="CDD" id="cd09105">
    <property type="entry name" value="PLDc_vPLD1_2_like_2"/>
    <property type="match status" value="1"/>
</dbReference>
<keyword evidence="2" id="KW-0677">Repeat</keyword>
<feature type="domain" description="PLD phosphodiesterase" evidence="5">
    <location>
        <begin position="157"/>
        <end position="190"/>
    </location>
</feature>
<sequence length="548" mass="62594">MSNLSGREATLDGEDVTMIDHSTGQWFLRPDERGNPGTDIDRMGDVDGSWAEGNLVRPLIHGATYFRRLYEELCALRAGDHVYFTDWRGDADQLLLPEGPTIGAVLCDLARAGIEVRALLWRSHSDHLQFNARENRRLGTELNEAGAEVLLDQRVRRMSSHHQKLFVIRHRGEPERDVAYVGGIDLSHQRRDDREHLGDPQQAPMDPRYGARTPWHDAALELRGPVVGDLLRTFVERWDDRHPLDRRTPYRMVVQRLARMPRHPKPLTEMFPDPPPAGPHAVQVLRTYAYKHPGYPFAPAGERSIARAYRKAFGNARTLIYLEDQYLWSELIAQGIHDALERSPELRVIIVVPRYPDADGALSGPPARFGQLRAVRMLRRIAPERVGVYNLENAAGSPIYVHAKICIVDDVWFTCGSDNFNRRSWTCDSELTCAVLDATPDDRVFVAEGSLRLARDLRMEVWSEHLGRPCHSMTRLDPAAAFDLWQRTAADLEAWYARGSKGERPPGQIRPHVTQRVSRFQALWAEPLYRLIYDPDGRPRGMRRRGEF</sequence>
<evidence type="ECO:0000256" key="3">
    <source>
        <dbReference type="ARBA" id="ARBA00022801"/>
    </source>
</evidence>
<dbReference type="AlphaFoldDB" id="A0A7X5VDL2"/>
<protein>
    <submittedName>
        <fullName evidence="6">Phosphatidylserine/phosphatidylglycerophosphate/ cardiolipin synthase-like enzyme</fullName>
    </submittedName>
</protein>
<organism evidence="6 7">
    <name type="scientific">Kribbella shirazensis</name>
    <dbReference type="NCBI Taxonomy" id="1105143"/>
    <lineage>
        <taxon>Bacteria</taxon>
        <taxon>Bacillati</taxon>
        <taxon>Actinomycetota</taxon>
        <taxon>Actinomycetes</taxon>
        <taxon>Propionibacteriales</taxon>
        <taxon>Kribbellaceae</taxon>
        <taxon>Kribbella</taxon>
    </lineage>
</organism>
<evidence type="ECO:0000313" key="7">
    <source>
        <dbReference type="Proteomes" id="UP000555407"/>
    </source>
</evidence>
<evidence type="ECO:0000313" key="6">
    <source>
        <dbReference type="EMBL" id="NIK59274.1"/>
    </source>
</evidence>
<dbReference type="CDD" id="cd09104">
    <property type="entry name" value="PLDc_vPLD1_2_like_1"/>
    <property type="match status" value="1"/>
</dbReference>
<dbReference type="RefSeq" id="WP_238350451.1">
    <property type="nucleotide sequence ID" value="NZ_JAASRO010000001.1"/>
</dbReference>
<keyword evidence="7" id="KW-1185">Reference proteome</keyword>
<dbReference type="PANTHER" id="PTHR18896:SF76">
    <property type="entry name" value="PHOSPHOLIPASE"/>
    <property type="match status" value="1"/>
</dbReference>